<dbReference type="EMBL" id="JBHTAP010000001">
    <property type="protein sequence ID" value="MFC7235993.1"/>
    <property type="molecule type" value="Genomic_DNA"/>
</dbReference>
<organism evidence="2 3">
    <name type="scientific">Halosegnis marinus</name>
    <dbReference type="NCBI Taxonomy" id="3034023"/>
    <lineage>
        <taxon>Archaea</taxon>
        <taxon>Methanobacteriati</taxon>
        <taxon>Methanobacteriota</taxon>
        <taxon>Stenosarchaea group</taxon>
        <taxon>Halobacteria</taxon>
        <taxon>Halobacteriales</taxon>
        <taxon>Natronomonadaceae</taxon>
        <taxon>Halosegnis</taxon>
    </lineage>
</organism>
<keyword evidence="1" id="KW-0472">Membrane</keyword>
<proteinExistence type="predicted"/>
<protein>
    <recommendedName>
        <fullName evidence="4">Cox cluster protein</fullName>
    </recommendedName>
</protein>
<feature type="transmembrane region" description="Helical" evidence="1">
    <location>
        <begin position="70"/>
        <end position="87"/>
    </location>
</feature>
<reference evidence="2 3" key="1">
    <citation type="journal article" date="2019" name="Int. J. Syst. Evol. Microbiol.">
        <title>The Global Catalogue of Microorganisms (GCM) 10K type strain sequencing project: providing services to taxonomists for standard genome sequencing and annotation.</title>
        <authorList>
            <consortium name="The Broad Institute Genomics Platform"/>
            <consortium name="The Broad Institute Genome Sequencing Center for Infectious Disease"/>
            <person name="Wu L."/>
            <person name="Ma J."/>
        </authorList>
    </citation>
    <scope>NUCLEOTIDE SEQUENCE [LARGE SCALE GENOMIC DNA]</scope>
    <source>
        <strain evidence="2 3">DT85</strain>
    </source>
</reference>
<keyword evidence="3" id="KW-1185">Reference proteome</keyword>
<dbReference type="AlphaFoldDB" id="A0ABD5ZRY8"/>
<evidence type="ECO:0000313" key="3">
    <source>
        <dbReference type="Proteomes" id="UP001596398"/>
    </source>
</evidence>
<dbReference type="Proteomes" id="UP001596398">
    <property type="component" value="Unassembled WGS sequence"/>
</dbReference>
<evidence type="ECO:0008006" key="4">
    <source>
        <dbReference type="Google" id="ProtNLM"/>
    </source>
</evidence>
<keyword evidence="1" id="KW-1133">Transmembrane helix</keyword>
<sequence length="139" mass="13654">MADTDTEAVAASEAAKASPWPLFVALGLAVGEVGVFMGLYPVAVAGLLLFVGSIAGIVQEAGYSERPWKLLAGLGGLLVVVGAWVVTSQTGIDAAAMLAAVDGADTIVLRGFSIAAAGVIALAASVAGVAVADDDPFPA</sequence>
<name>A0ABD5ZRY8_9EURY</name>
<dbReference type="RefSeq" id="WP_276234138.1">
    <property type="nucleotide sequence ID" value="NZ_CP119802.1"/>
</dbReference>
<dbReference type="Pfam" id="PF24396">
    <property type="entry name" value="DUF7541"/>
    <property type="match status" value="1"/>
</dbReference>
<gene>
    <name evidence="2" type="ORF">ACFQJ4_11760</name>
</gene>
<accession>A0ABD5ZRY8</accession>
<feature type="transmembrane region" description="Helical" evidence="1">
    <location>
        <begin position="38"/>
        <end position="58"/>
    </location>
</feature>
<feature type="transmembrane region" description="Helical" evidence="1">
    <location>
        <begin position="107"/>
        <end position="132"/>
    </location>
</feature>
<evidence type="ECO:0000256" key="1">
    <source>
        <dbReference type="SAM" id="Phobius"/>
    </source>
</evidence>
<comment type="caution">
    <text evidence="2">The sequence shown here is derived from an EMBL/GenBank/DDBJ whole genome shotgun (WGS) entry which is preliminary data.</text>
</comment>
<dbReference type="GeneID" id="79267695"/>
<dbReference type="InterPro" id="IPR055963">
    <property type="entry name" value="DUF7541"/>
</dbReference>
<keyword evidence="1" id="KW-0812">Transmembrane</keyword>
<evidence type="ECO:0000313" key="2">
    <source>
        <dbReference type="EMBL" id="MFC7235993.1"/>
    </source>
</evidence>